<dbReference type="EMBL" id="AM942759">
    <property type="protein sequence ID" value="CAR41175.1"/>
    <property type="molecule type" value="Genomic_DNA"/>
</dbReference>
<evidence type="ECO:0000313" key="2">
    <source>
        <dbReference type="Proteomes" id="UP000008319"/>
    </source>
</evidence>
<sequence length="92" mass="10581">MAQITYLPRTGKTNSKMRRYIARGELMARKALEEANRGRTTEEIWDSIIKPVDETDVLSELIICLKDTPSEHRKKLRLRKPIMPSGEVTARA</sequence>
<accession>B4ESL3</accession>
<reference evidence="1 2" key="1">
    <citation type="journal article" date="2008" name="J. Bacteriol.">
        <title>Complete genome sequence of uropathogenic Proteus mirabilis, a master of both adherence and motility.</title>
        <authorList>
            <person name="Pearson M.M."/>
            <person name="Sebaihia M."/>
            <person name="Churcher C."/>
            <person name="Quail M.A."/>
            <person name="Seshasayee A.S."/>
            <person name="Luscombe N.M."/>
            <person name="Abdellah Z."/>
            <person name="Arrosmith C."/>
            <person name="Atkin B."/>
            <person name="Chillingworth T."/>
            <person name="Hauser H."/>
            <person name="Jagels K."/>
            <person name="Moule S."/>
            <person name="Mungall K."/>
            <person name="Norbertczak H."/>
            <person name="Rabbinowitsch E."/>
            <person name="Walker D."/>
            <person name="Whithead S."/>
            <person name="Thomson N.R."/>
            <person name="Rather P.N."/>
            <person name="Parkhill J."/>
            <person name="Mobley H.L."/>
        </authorList>
    </citation>
    <scope>NUCLEOTIDE SEQUENCE [LARGE SCALE GENOMIC DNA]</scope>
    <source>
        <strain evidence="1 2">HI4320</strain>
    </source>
</reference>
<dbReference type="AlphaFoldDB" id="B4ESL3"/>
<dbReference type="Proteomes" id="UP000008319">
    <property type="component" value="Chromosome"/>
</dbReference>
<dbReference type="PATRIC" id="fig|529507.6.peg.462"/>
<organism evidence="1 2">
    <name type="scientific">Proteus mirabilis (strain HI4320)</name>
    <dbReference type="NCBI Taxonomy" id="529507"/>
    <lineage>
        <taxon>Bacteria</taxon>
        <taxon>Pseudomonadati</taxon>
        <taxon>Pseudomonadota</taxon>
        <taxon>Gammaproteobacteria</taxon>
        <taxon>Enterobacterales</taxon>
        <taxon>Morganellaceae</taxon>
        <taxon>Proteus</taxon>
    </lineage>
</organism>
<proteinExistence type="predicted"/>
<dbReference type="KEGG" id="pmr:PMI0477"/>
<keyword evidence="2" id="KW-1185">Reference proteome</keyword>
<gene>
    <name evidence="1" type="ordered locus">PMI0477</name>
</gene>
<protein>
    <submittedName>
        <fullName evidence="1">Phage protein</fullName>
    </submittedName>
</protein>
<name>B4ESL3_PROMH</name>
<evidence type="ECO:0000313" key="1">
    <source>
        <dbReference type="EMBL" id="CAR41175.1"/>
    </source>
</evidence>
<dbReference type="eggNOG" id="ENOG50339HC">
    <property type="taxonomic scope" value="Bacteria"/>
</dbReference>
<dbReference type="EnsemblBacteria" id="CAR41175">
    <property type="protein sequence ID" value="CAR41175"/>
    <property type="gene ID" value="PMI0477"/>
</dbReference>
<dbReference type="HOGENOM" id="CLU_2410832_0_0_6"/>